<dbReference type="PANTHER" id="PTHR45023:SF4">
    <property type="entry name" value="GLYCINE-RICH PROTEIN-RELATED"/>
    <property type="match status" value="1"/>
</dbReference>
<reference evidence="3" key="1">
    <citation type="submission" date="2018-11" db="EMBL/GenBank/DDBJ databases">
        <authorList>
            <consortium name="Genoscope - CEA"/>
            <person name="William W."/>
        </authorList>
    </citation>
    <scope>NUCLEOTIDE SEQUENCE</scope>
</reference>
<dbReference type="PROSITE" id="PS50090">
    <property type="entry name" value="MYB_LIKE"/>
    <property type="match status" value="1"/>
</dbReference>
<evidence type="ECO:0000256" key="1">
    <source>
        <dbReference type="SAM" id="MobiDB-lite"/>
    </source>
</evidence>
<proteinExistence type="predicted"/>
<feature type="region of interest" description="Disordered" evidence="1">
    <location>
        <begin position="47"/>
        <end position="69"/>
    </location>
</feature>
<name>A0A3P6EK81_BRAOL</name>
<accession>A0A3P6EK81</accession>
<evidence type="ECO:0000313" key="3">
    <source>
        <dbReference type="EMBL" id="VDD32772.1"/>
    </source>
</evidence>
<gene>
    <name evidence="3" type="ORF">BOLC9T58095H</name>
</gene>
<dbReference type="AlphaFoldDB" id="A0A3P6EK81"/>
<protein>
    <recommendedName>
        <fullName evidence="2">Myb-like domain-containing protein</fullName>
    </recommendedName>
</protein>
<organism evidence="3">
    <name type="scientific">Brassica oleracea</name>
    <name type="common">Wild cabbage</name>
    <dbReference type="NCBI Taxonomy" id="3712"/>
    <lineage>
        <taxon>Eukaryota</taxon>
        <taxon>Viridiplantae</taxon>
        <taxon>Streptophyta</taxon>
        <taxon>Embryophyta</taxon>
        <taxon>Tracheophyta</taxon>
        <taxon>Spermatophyta</taxon>
        <taxon>Magnoliopsida</taxon>
        <taxon>eudicotyledons</taxon>
        <taxon>Gunneridae</taxon>
        <taxon>Pentapetalae</taxon>
        <taxon>rosids</taxon>
        <taxon>malvids</taxon>
        <taxon>Brassicales</taxon>
        <taxon>Brassicaceae</taxon>
        <taxon>Brassiceae</taxon>
        <taxon>Brassica</taxon>
    </lineage>
</organism>
<dbReference type="InterPro" id="IPR001005">
    <property type="entry name" value="SANT/Myb"/>
</dbReference>
<sequence length="184" mass="20893">MESTNHYTETSHFVDLLTSQQGSVHHQPFRYEGFSQGGEIGSSHVPVYSTHGTETGSIGEDTPSERRERKKWTLTEDVVLISAWLNTSKDPVVGNEQRAGAFWKRIAAYFAASPKVQGGEKRESIQCKQRWQKINDLVSKFSGSYEAATRQKTSGMNENDVVRLAHEIFHNDHKVKFNLQHAWD</sequence>
<dbReference type="Gene3D" id="1.10.10.60">
    <property type="entry name" value="Homeodomain-like"/>
    <property type="match status" value="1"/>
</dbReference>
<feature type="domain" description="Myb-like" evidence="2">
    <location>
        <begin position="64"/>
        <end position="135"/>
    </location>
</feature>
<dbReference type="PANTHER" id="PTHR45023">
    <property type="match status" value="1"/>
</dbReference>
<evidence type="ECO:0000259" key="2">
    <source>
        <dbReference type="PROSITE" id="PS50090"/>
    </source>
</evidence>
<dbReference type="EMBL" id="LR031875">
    <property type="protein sequence ID" value="VDD32772.1"/>
    <property type="molecule type" value="Genomic_DNA"/>
</dbReference>